<keyword evidence="4 6" id="KW-0092">Biotin</keyword>
<feature type="DNA-binding region" description="H-T-H motif" evidence="6">
    <location>
        <begin position="21"/>
        <end position="40"/>
    </location>
</feature>
<proteinExistence type="inferred from homology"/>
<comment type="caution">
    <text evidence="8">The sequence shown here is derived from an EMBL/GenBank/DDBJ whole genome shotgun (WGS) entry which is preliminary data.</text>
</comment>
<dbReference type="InterPro" id="IPR004143">
    <property type="entry name" value="BPL_LPL_catalytic"/>
</dbReference>
<feature type="binding site" evidence="6">
    <location>
        <begin position="94"/>
        <end position="96"/>
    </location>
    <ligand>
        <name>biotin</name>
        <dbReference type="ChEBI" id="CHEBI:57586"/>
    </ligand>
</feature>
<dbReference type="NCBIfam" id="NF008847">
    <property type="entry name" value="PRK11886.1-2"/>
    <property type="match status" value="1"/>
</dbReference>
<name>A0A177N0C0_9GAMM</name>
<feature type="domain" description="BPL/LPL catalytic" evidence="7">
    <location>
        <begin position="76"/>
        <end position="263"/>
    </location>
</feature>
<dbReference type="InterPro" id="IPR030855">
    <property type="entry name" value="Bifunct_BirA"/>
</dbReference>
<dbReference type="CDD" id="cd16442">
    <property type="entry name" value="BPL"/>
    <property type="match status" value="1"/>
</dbReference>
<evidence type="ECO:0000256" key="6">
    <source>
        <dbReference type="HAMAP-Rule" id="MF_00978"/>
    </source>
</evidence>
<sequence length="329" mass="35503">MISPVDRQLIALLVDGRFHSGTELAGALGVSRSAVWKHLQGLSELGIEILAVSGKGYRLATPMDLLDSERIFAYLHHRASGLLTGLEVHGLIASTNTYLHELAEQGVPGGLVCLAERQTAGKGRRGRQWVSPFGRNIYLSILWRFQGGPAAIAGLSLALGVATIQALRQLGAHDVGLKWPNDIYWRQRKLGGILIEVSGESDGPCHAVAGLGLNVDMSTKQGEAIDQDWADLVAVLGGSARPDRNRVSGVLLNHWLPVLAEFEQRTLVDYIEDWREVDCMVGKTVDISIGSLAHRGTVAGIDDQGFLLLTDANGELRRFASGEVSFSKS</sequence>
<dbReference type="PANTHER" id="PTHR12835:SF5">
    <property type="entry name" value="BIOTIN--PROTEIN LIGASE"/>
    <property type="match status" value="1"/>
</dbReference>
<dbReference type="Gene3D" id="1.10.10.10">
    <property type="entry name" value="Winged helix-like DNA-binding domain superfamily/Winged helix DNA-binding domain"/>
    <property type="match status" value="1"/>
</dbReference>
<dbReference type="Gene3D" id="3.30.930.10">
    <property type="entry name" value="Bira Bifunctional Protein, Domain 2"/>
    <property type="match status" value="1"/>
</dbReference>
<reference evidence="9" key="1">
    <citation type="submission" date="2016-03" db="EMBL/GenBank/DDBJ databases">
        <authorList>
            <person name="Heylen K."/>
            <person name="De Vos P."/>
            <person name="Vekeman B."/>
        </authorList>
    </citation>
    <scope>NUCLEOTIDE SEQUENCE [LARGE SCALE GENOMIC DNA]</scope>
    <source>
        <strain evidence="9">R-45383</strain>
    </source>
</reference>
<protein>
    <recommendedName>
        <fullName evidence="6">Bifunctional ligase/repressor BirA</fullName>
    </recommendedName>
    <alternativeName>
        <fullName evidence="6">Biotin operon repressor</fullName>
    </alternativeName>
    <alternativeName>
        <fullName evidence="6">Biotin--[acetyl-CoA-carboxylase] ligase</fullName>
        <ecNumber evidence="6">6.3.4.15</ecNumber>
    </alternativeName>
    <alternativeName>
        <fullName evidence="6">Biotin--protein ligase</fullName>
    </alternativeName>
    <alternativeName>
        <fullName evidence="6">Biotin-[acetyl-CoA carboxylase] synthetase</fullName>
    </alternativeName>
</protein>
<keyword evidence="6" id="KW-0238">DNA-binding</keyword>
<keyword evidence="1 6" id="KW-0436">Ligase</keyword>
<keyword evidence="3 6" id="KW-0067">ATP-binding</keyword>
<dbReference type="Gene3D" id="2.30.30.100">
    <property type="match status" value="1"/>
</dbReference>
<feature type="binding site" evidence="6">
    <location>
        <position position="118"/>
    </location>
    <ligand>
        <name>biotin</name>
        <dbReference type="ChEBI" id="CHEBI:57586"/>
    </ligand>
</feature>
<dbReference type="InterPro" id="IPR013196">
    <property type="entry name" value="HTH_11"/>
</dbReference>
<comment type="function">
    <text evidence="6">Acts both as a biotin--[acetyl-CoA-carboxylase] ligase and a biotin-operon repressor. In the presence of ATP, BirA activates biotin to form the BirA-biotinyl-5'-adenylate (BirA-bio-5'-AMP or holoBirA) complex. HoloBirA can either transfer the biotinyl moiety to the biotin carboxyl carrier protein (BCCP) subunit of acetyl-CoA carboxylase, or bind to the biotin operator site and inhibit transcription of the operon.</text>
</comment>
<dbReference type="Proteomes" id="UP000077628">
    <property type="component" value="Unassembled WGS sequence"/>
</dbReference>
<dbReference type="NCBIfam" id="TIGR00121">
    <property type="entry name" value="birA_ligase"/>
    <property type="match status" value="1"/>
</dbReference>
<dbReference type="OrthoDB" id="9807064at2"/>
<dbReference type="Pfam" id="PF03099">
    <property type="entry name" value="BPL_LplA_LipB"/>
    <property type="match status" value="1"/>
</dbReference>
<dbReference type="InterPro" id="IPR004408">
    <property type="entry name" value="Biotin_CoA_COase_ligase"/>
</dbReference>
<dbReference type="GO" id="GO:0006355">
    <property type="term" value="P:regulation of DNA-templated transcription"/>
    <property type="evidence" value="ECO:0007669"/>
    <property type="project" value="UniProtKB-UniRule"/>
</dbReference>
<dbReference type="InterPro" id="IPR008988">
    <property type="entry name" value="Transcriptional_repressor_C"/>
</dbReference>
<dbReference type="InterPro" id="IPR036388">
    <property type="entry name" value="WH-like_DNA-bd_sf"/>
</dbReference>
<dbReference type="GO" id="GO:0005524">
    <property type="term" value="F:ATP binding"/>
    <property type="evidence" value="ECO:0007669"/>
    <property type="project" value="UniProtKB-UniRule"/>
</dbReference>
<dbReference type="SUPFAM" id="SSF50037">
    <property type="entry name" value="C-terminal domain of transcriptional repressors"/>
    <property type="match status" value="1"/>
</dbReference>
<dbReference type="SUPFAM" id="SSF46785">
    <property type="entry name" value="Winged helix' DNA-binding domain"/>
    <property type="match status" value="1"/>
</dbReference>
<evidence type="ECO:0000256" key="5">
    <source>
        <dbReference type="ARBA" id="ARBA00047846"/>
    </source>
</evidence>
<evidence type="ECO:0000256" key="3">
    <source>
        <dbReference type="ARBA" id="ARBA00022840"/>
    </source>
</evidence>
<dbReference type="InterPro" id="IPR045864">
    <property type="entry name" value="aa-tRNA-synth_II/BPL/LPL"/>
</dbReference>
<evidence type="ECO:0000313" key="8">
    <source>
        <dbReference type="EMBL" id="OAI11342.1"/>
    </source>
</evidence>
<dbReference type="CDD" id="cd00090">
    <property type="entry name" value="HTH_ARSR"/>
    <property type="match status" value="1"/>
</dbReference>
<dbReference type="PANTHER" id="PTHR12835">
    <property type="entry name" value="BIOTIN PROTEIN LIGASE"/>
    <property type="match status" value="1"/>
</dbReference>
<dbReference type="EC" id="6.3.4.15" evidence="6"/>
<dbReference type="GO" id="GO:0004077">
    <property type="term" value="F:biotin--[biotin carboxyl-carrier protein] ligase activity"/>
    <property type="evidence" value="ECO:0007669"/>
    <property type="project" value="UniProtKB-UniRule"/>
</dbReference>
<gene>
    <name evidence="6" type="primary">birA</name>
    <name evidence="8" type="ORF">A1355_16205</name>
</gene>
<evidence type="ECO:0000256" key="4">
    <source>
        <dbReference type="ARBA" id="ARBA00023267"/>
    </source>
</evidence>
<keyword evidence="6" id="KW-0804">Transcription</keyword>
<dbReference type="Pfam" id="PF08279">
    <property type="entry name" value="HTH_11"/>
    <property type="match status" value="1"/>
</dbReference>
<keyword evidence="6" id="KW-0805">Transcription regulation</keyword>
<dbReference type="GO" id="GO:0005737">
    <property type="term" value="C:cytoplasm"/>
    <property type="evidence" value="ECO:0007669"/>
    <property type="project" value="TreeGrafter"/>
</dbReference>
<dbReference type="GO" id="GO:0003677">
    <property type="term" value="F:DNA binding"/>
    <property type="evidence" value="ECO:0007669"/>
    <property type="project" value="UniProtKB-UniRule"/>
</dbReference>
<dbReference type="SUPFAM" id="SSF55681">
    <property type="entry name" value="Class II aaRS and biotin synthetases"/>
    <property type="match status" value="1"/>
</dbReference>
<keyword evidence="9" id="KW-1185">Reference proteome</keyword>
<dbReference type="PROSITE" id="PS51733">
    <property type="entry name" value="BPL_LPL_CATALYTIC"/>
    <property type="match status" value="1"/>
</dbReference>
<accession>A0A177N0C0</accession>
<keyword evidence="6" id="KW-0678">Repressor</keyword>
<dbReference type="Pfam" id="PF02237">
    <property type="entry name" value="BPL_C"/>
    <property type="match status" value="1"/>
</dbReference>
<dbReference type="STRING" id="702114.A1355_16205"/>
<evidence type="ECO:0000259" key="7">
    <source>
        <dbReference type="PROSITE" id="PS51733"/>
    </source>
</evidence>
<keyword evidence="2 6" id="KW-0547">Nucleotide-binding</keyword>
<dbReference type="EMBL" id="LUUK01000233">
    <property type="protein sequence ID" value="OAI11342.1"/>
    <property type="molecule type" value="Genomic_DNA"/>
</dbReference>
<dbReference type="AlphaFoldDB" id="A0A177N0C0"/>
<dbReference type="InterPro" id="IPR003142">
    <property type="entry name" value="BPL_C"/>
</dbReference>
<comment type="similarity">
    <text evidence="6">Belongs to the biotin--protein ligase family.</text>
</comment>
<comment type="caution">
    <text evidence="6">Lacks conserved residue(s) required for the propagation of feature annotation.</text>
</comment>
<feature type="binding site" evidence="6">
    <location>
        <position position="189"/>
    </location>
    <ligand>
        <name>biotin</name>
        <dbReference type="ChEBI" id="CHEBI:57586"/>
    </ligand>
</feature>
<evidence type="ECO:0000313" key="9">
    <source>
        <dbReference type="Proteomes" id="UP000077628"/>
    </source>
</evidence>
<dbReference type="HAMAP" id="MF_00978">
    <property type="entry name" value="Bifunct_BirA"/>
    <property type="match status" value="1"/>
</dbReference>
<comment type="catalytic activity">
    <reaction evidence="5 6">
        <text>biotin + L-lysyl-[protein] + ATP = N(6)-biotinyl-L-lysyl-[protein] + AMP + diphosphate + H(+)</text>
        <dbReference type="Rhea" id="RHEA:11756"/>
        <dbReference type="Rhea" id="RHEA-COMP:9752"/>
        <dbReference type="Rhea" id="RHEA-COMP:10505"/>
        <dbReference type="ChEBI" id="CHEBI:15378"/>
        <dbReference type="ChEBI" id="CHEBI:29969"/>
        <dbReference type="ChEBI" id="CHEBI:30616"/>
        <dbReference type="ChEBI" id="CHEBI:33019"/>
        <dbReference type="ChEBI" id="CHEBI:57586"/>
        <dbReference type="ChEBI" id="CHEBI:83144"/>
        <dbReference type="ChEBI" id="CHEBI:456215"/>
        <dbReference type="EC" id="6.3.4.15"/>
    </reaction>
</comment>
<dbReference type="InterPro" id="IPR036390">
    <property type="entry name" value="WH_DNA-bd_sf"/>
</dbReference>
<dbReference type="InterPro" id="IPR011991">
    <property type="entry name" value="ArsR-like_HTH"/>
</dbReference>
<evidence type="ECO:0000256" key="1">
    <source>
        <dbReference type="ARBA" id="ARBA00022598"/>
    </source>
</evidence>
<evidence type="ECO:0000256" key="2">
    <source>
        <dbReference type="ARBA" id="ARBA00022741"/>
    </source>
</evidence>
<organism evidence="8 9">
    <name type="scientific">Methylomonas koyamae</name>
    <dbReference type="NCBI Taxonomy" id="702114"/>
    <lineage>
        <taxon>Bacteria</taxon>
        <taxon>Pseudomonadati</taxon>
        <taxon>Pseudomonadota</taxon>
        <taxon>Gammaproteobacteria</taxon>
        <taxon>Methylococcales</taxon>
        <taxon>Methylococcaceae</taxon>
        <taxon>Methylomonas</taxon>
    </lineage>
</organism>